<dbReference type="InterPro" id="IPR021484">
    <property type="entry name" value="DUF3137"/>
</dbReference>
<keyword evidence="1" id="KW-0472">Membrane</keyword>
<dbReference type="Proteomes" id="UP001183648">
    <property type="component" value="Unassembled WGS sequence"/>
</dbReference>
<keyword evidence="3" id="KW-1185">Reference proteome</keyword>
<evidence type="ECO:0008006" key="4">
    <source>
        <dbReference type="Google" id="ProtNLM"/>
    </source>
</evidence>
<organism evidence="2 3">
    <name type="scientific">Nocardioides marmoribigeumensis</name>
    <dbReference type="NCBI Taxonomy" id="433649"/>
    <lineage>
        <taxon>Bacteria</taxon>
        <taxon>Bacillati</taxon>
        <taxon>Actinomycetota</taxon>
        <taxon>Actinomycetes</taxon>
        <taxon>Propionibacteriales</taxon>
        <taxon>Nocardioidaceae</taxon>
        <taxon>Nocardioides</taxon>
    </lineage>
</organism>
<dbReference type="RefSeq" id="WP_310302004.1">
    <property type="nucleotide sequence ID" value="NZ_BAAAPS010000013.1"/>
</dbReference>
<comment type="caution">
    <text evidence="2">The sequence shown here is derived from an EMBL/GenBank/DDBJ whole genome shotgun (WGS) entry which is preliminary data.</text>
</comment>
<dbReference type="EMBL" id="JAVDYG010000001">
    <property type="protein sequence ID" value="MDR7362700.1"/>
    <property type="molecule type" value="Genomic_DNA"/>
</dbReference>
<evidence type="ECO:0000313" key="3">
    <source>
        <dbReference type="Proteomes" id="UP001183648"/>
    </source>
</evidence>
<feature type="transmembrane region" description="Helical" evidence="1">
    <location>
        <begin position="6"/>
        <end position="25"/>
    </location>
</feature>
<reference evidence="2 3" key="1">
    <citation type="submission" date="2023-07" db="EMBL/GenBank/DDBJ databases">
        <title>Sequencing the genomes of 1000 actinobacteria strains.</title>
        <authorList>
            <person name="Klenk H.-P."/>
        </authorList>
    </citation>
    <scope>NUCLEOTIDE SEQUENCE [LARGE SCALE GENOMIC DNA]</scope>
    <source>
        <strain evidence="2 3">DSM 19426</strain>
    </source>
</reference>
<keyword evidence="1" id="KW-1133">Transmembrane helix</keyword>
<evidence type="ECO:0000256" key="1">
    <source>
        <dbReference type="SAM" id="Phobius"/>
    </source>
</evidence>
<keyword evidence="1" id="KW-0812">Transmembrane</keyword>
<accession>A0ABU2BVP9</accession>
<proteinExistence type="predicted"/>
<name>A0ABU2BVP9_9ACTN</name>
<dbReference type="Pfam" id="PF11335">
    <property type="entry name" value="DUF3137"/>
    <property type="match status" value="1"/>
</dbReference>
<protein>
    <recommendedName>
        <fullName evidence="4">DUF3137 domain-containing protein</fullName>
    </recommendedName>
</protein>
<gene>
    <name evidence="2" type="ORF">J2S63_002253</name>
</gene>
<evidence type="ECO:0000313" key="2">
    <source>
        <dbReference type="EMBL" id="MDR7362700.1"/>
    </source>
</evidence>
<sequence length="242" mass="27196">MDAALFPVIVGGMLVVVGLLIYLGWKAEQKRIAEVKAYAARRGWSYTERDDSWHESFTGSPFHSGHGRRSTKVLRGPYDGREAAVFDFVYHTTETSTDANGHSHSREESHHFNVVALSLGATTPGLSVSPEGAFGRLLGRMFNSDIELESEEFNRAFTVTADDRKFASDVLHPRMMELLLQHRDTAWRIDRGWLLTVERGTYELPDVDQRLDFADRLLDALPDFLRRQYGIPAPTQQTGGAA</sequence>